<keyword evidence="3" id="KW-1185">Reference proteome</keyword>
<dbReference type="Pfam" id="PF02515">
    <property type="entry name" value="CoA_transf_3"/>
    <property type="match status" value="1"/>
</dbReference>
<reference evidence="2 3" key="1">
    <citation type="submission" date="2020-12" db="EMBL/GenBank/DDBJ databases">
        <authorList>
            <person name="Shan Y."/>
        </authorList>
    </citation>
    <scope>NUCLEOTIDE SEQUENCE [LARGE SCALE GENOMIC DNA]</scope>
    <source>
        <strain evidence="3">csc3.9</strain>
    </source>
</reference>
<protein>
    <submittedName>
        <fullName evidence="2">CoA transferase</fullName>
    </submittedName>
</protein>
<evidence type="ECO:0000256" key="1">
    <source>
        <dbReference type="SAM" id="MobiDB-lite"/>
    </source>
</evidence>
<dbReference type="Gene3D" id="3.40.50.10540">
    <property type="entry name" value="Crotonobetainyl-coa:carnitine coa-transferase, domain 1"/>
    <property type="match status" value="1"/>
</dbReference>
<dbReference type="SUPFAM" id="SSF89796">
    <property type="entry name" value="CoA-transferase family III (CaiB/BaiF)"/>
    <property type="match status" value="1"/>
</dbReference>
<name>A0A7T4R2V4_9GAMM</name>
<gene>
    <name evidence="2" type="ORF">I6N98_06335</name>
</gene>
<sequence>MATQVMKGVRVLEVAQFTFVPAAGAILADWGADVIKIEHPVRGDTQRGFVKMGGVDTNPNRSPFVEHPNRGKRSVGVDISTPEGMEVIYELAKTADVFLTNYLPRQRQKMGFDIEDIRKVNPNIIYARGSAFGDKGPERDVGGFDGTAFWNRSGIADAMSPKELGGPISQGIPAFGDSIGGMNIAGGIAAALFHRERTGEASEVDVSLLSTAWWASGTSIDMGIETGKVMGNRMPQSGANPGNPLMGNYYASDGGVINMCTLTPGPHIKSFFEHIGHPECAEDERFSTPENLMKNWEAASAIIVDAFASKDFKYWREHLKTYSGQWAPVQSLLDIATDEQALANDMLFEVEAADGGEPIKLVRGPVQFNHEATQTSRAPLASEHTELVLMEAGIEWDRIEQLKEKGAIA</sequence>
<feature type="region of interest" description="Disordered" evidence="1">
    <location>
        <begin position="53"/>
        <end position="75"/>
    </location>
</feature>
<dbReference type="InterPro" id="IPR044855">
    <property type="entry name" value="CoA-Trfase_III_dom3_sf"/>
</dbReference>
<dbReference type="InterPro" id="IPR050509">
    <property type="entry name" value="CoA-transferase_III"/>
</dbReference>
<dbReference type="EMBL" id="CP066167">
    <property type="protein sequence ID" value="QQD19464.1"/>
    <property type="molecule type" value="Genomic_DNA"/>
</dbReference>
<dbReference type="PANTHER" id="PTHR48228:SF2">
    <property type="entry name" value="E-CINNAMOYL-COA:R-PHENYLLACTATE COA TRANSFERASE LARGE SUBUNIT"/>
    <property type="match status" value="1"/>
</dbReference>
<accession>A0A7T4R2V4</accession>
<dbReference type="InterPro" id="IPR023606">
    <property type="entry name" value="CoA-Trfase_III_dom_1_sf"/>
</dbReference>
<organism evidence="2 3">
    <name type="scientific">Spongiibacter nanhainus</name>
    <dbReference type="NCBI Taxonomy" id="2794344"/>
    <lineage>
        <taxon>Bacteria</taxon>
        <taxon>Pseudomonadati</taxon>
        <taxon>Pseudomonadota</taxon>
        <taxon>Gammaproteobacteria</taxon>
        <taxon>Cellvibrionales</taxon>
        <taxon>Spongiibacteraceae</taxon>
        <taxon>Spongiibacter</taxon>
    </lineage>
</organism>
<dbReference type="KEGG" id="snan:I6N98_06335"/>
<evidence type="ECO:0000313" key="3">
    <source>
        <dbReference type="Proteomes" id="UP000596063"/>
    </source>
</evidence>
<dbReference type="AlphaFoldDB" id="A0A7T4R2V4"/>
<dbReference type="Proteomes" id="UP000596063">
    <property type="component" value="Chromosome"/>
</dbReference>
<dbReference type="RefSeq" id="WP_198570948.1">
    <property type="nucleotide sequence ID" value="NZ_CP066167.1"/>
</dbReference>
<dbReference type="PANTHER" id="PTHR48228">
    <property type="entry name" value="SUCCINYL-COA--D-CITRAMALATE COA-TRANSFERASE"/>
    <property type="match status" value="1"/>
</dbReference>
<dbReference type="InterPro" id="IPR003673">
    <property type="entry name" value="CoA-Trfase_fam_III"/>
</dbReference>
<evidence type="ECO:0000313" key="2">
    <source>
        <dbReference type="EMBL" id="QQD19464.1"/>
    </source>
</evidence>
<proteinExistence type="predicted"/>
<keyword evidence="2" id="KW-0808">Transferase</keyword>
<dbReference type="Gene3D" id="3.30.1540.10">
    <property type="entry name" value="formyl-coa transferase, domain 3"/>
    <property type="match status" value="1"/>
</dbReference>
<dbReference type="GO" id="GO:0016740">
    <property type="term" value="F:transferase activity"/>
    <property type="evidence" value="ECO:0007669"/>
    <property type="project" value="UniProtKB-KW"/>
</dbReference>